<dbReference type="EC" id="5.2.1.8" evidence="1"/>
<evidence type="ECO:0000256" key="2">
    <source>
        <dbReference type="SAM" id="MobiDB-lite"/>
    </source>
</evidence>
<feature type="compositionally biased region" description="Polar residues" evidence="2">
    <location>
        <begin position="247"/>
        <end position="256"/>
    </location>
</feature>
<dbReference type="PANTHER" id="PTHR47598">
    <property type="entry name" value="PEPTIDYL-PROLYL CIS-TRANS ISOMERASE FKBP17-2, CHLOROPLASTIC"/>
    <property type="match status" value="1"/>
</dbReference>
<keyword evidence="5" id="KW-1185">Reference proteome</keyword>
<dbReference type="PROSITE" id="PS50059">
    <property type="entry name" value="FKBP_PPIASE"/>
    <property type="match status" value="1"/>
</dbReference>
<feature type="region of interest" description="Disordered" evidence="2">
    <location>
        <begin position="213"/>
        <end position="256"/>
    </location>
</feature>
<reference evidence="4" key="1">
    <citation type="submission" date="2024-03" db="EMBL/GenBank/DDBJ databases">
        <authorList>
            <consortium name="ELIXIR-Norway"/>
            <consortium name="Elixir Norway"/>
        </authorList>
    </citation>
    <scope>NUCLEOTIDE SEQUENCE</scope>
</reference>
<proteinExistence type="predicted"/>
<feature type="region of interest" description="Disordered" evidence="2">
    <location>
        <begin position="358"/>
        <end position="442"/>
    </location>
</feature>
<sequence>MEVAWRGPSAELQLSRGGGGPVLFAEMKKKRAWGVDAHKVVQLMMGQLQSTSSTDDREISTTTASARRTGGDEGDEVTLDLLGSSSAAAEAHAAVAGGTTSLFSLRPKLMNTDDNSSFLELELDPLDQQLLPRLPSDWKKCLDLKTGKMSFVNNTTGVTLDDDPRKQQPQLDVAAPPLAAHALLQERSPSPSSHSPRAHEFLRSKQSEILREAESLKTTSSSTSSSGGGSPRRHQQQQQQGTKSTRDMSCSKLQQQQQMLSFSTGKRLWNLQLEDTNAVSLVKDTLLAEQQEPERSTNLELDLNLAAAAVPSSPSAPQQQQEQSVCTMAMVQRALRRTEQQSPTAYRKRSELRISILPKPASAGGTGSPSFSSLTSARTSDQQEQQQQPTGWSLGSPSTSSTTTTSSAISSRSPRLDGGNQGPAVLDDTQTSKTAKSGGATRVADSTDWIASSLTRRFGLGAGLAWVGVLAFGVVSEQIKTRTEVFLEEQGTRDVENAKEVVFPNNIRYVELRAGGGASPQRGDLVVVDLIGKIESTGEVFVDTSAAGNKRSLAFVFGARPYAGGMCDGLEFVLRSMKVGGKRRVIVPPELGFGETGADLSSGARIPSQSTLEYIVQLQRVSIAPS</sequence>
<dbReference type="InterPro" id="IPR046357">
    <property type="entry name" value="PPIase_dom_sf"/>
</dbReference>
<evidence type="ECO:0000259" key="3">
    <source>
        <dbReference type="PROSITE" id="PS50059"/>
    </source>
</evidence>
<accession>A0ABP1BGG4</accession>
<dbReference type="PANTHER" id="PTHR47598:SF1">
    <property type="entry name" value="PEPTIDYL-PROLYL CIS-TRANS ISOMERASE FKBP17-2, CHLOROPLASTIC"/>
    <property type="match status" value="1"/>
</dbReference>
<dbReference type="SUPFAM" id="SSF54534">
    <property type="entry name" value="FKBP-like"/>
    <property type="match status" value="1"/>
</dbReference>
<comment type="catalytic activity">
    <reaction evidence="1">
        <text>[protein]-peptidylproline (omega=180) = [protein]-peptidylproline (omega=0)</text>
        <dbReference type="Rhea" id="RHEA:16237"/>
        <dbReference type="Rhea" id="RHEA-COMP:10747"/>
        <dbReference type="Rhea" id="RHEA-COMP:10748"/>
        <dbReference type="ChEBI" id="CHEBI:83833"/>
        <dbReference type="ChEBI" id="CHEBI:83834"/>
        <dbReference type="EC" id="5.2.1.8"/>
    </reaction>
</comment>
<dbReference type="Pfam" id="PF00254">
    <property type="entry name" value="FKBP_C"/>
    <property type="match status" value="1"/>
</dbReference>
<feature type="compositionally biased region" description="Low complexity" evidence="2">
    <location>
        <begin position="382"/>
        <end position="413"/>
    </location>
</feature>
<gene>
    <name evidence="4" type="ORF">CSSPJE1EN2_LOCUS16624</name>
</gene>
<dbReference type="InterPro" id="IPR053111">
    <property type="entry name" value="Chloro_FKBP-type_PPIase"/>
</dbReference>
<dbReference type="Proteomes" id="UP001497522">
    <property type="component" value="Chromosome 4"/>
</dbReference>
<protein>
    <recommendedName>
        <fullName evidence="1">peptidylprolyl isomerase</fullName>
        <ecNumber evidence="1">5.2.1.8</ecNumber>
    </recommendedName>
</protein>
<organism evidence="4 5">
    <name type="scientific">Sphagnum jensenii</name>
    <dbReference type="NCBI Taxonomy" id="128206"/>
    <lineage>
        <taxon>Eukaryota</taxon>
        <taxon>Viridiplantae</taxon>
        <taxon>Streptophyta</taxon>
        <taxon>Embryophyta</taxon>
        <taxon>Bryophyta</taxon>
        <taxon>Sphagnophytina</taxon>
        <taxon>Sphagnopsida</taxon>
        <taxon>Sphagnales</taxon>
        <taxon>Sphagnaceae</taxon>
        <taxon>Sphagnum</taxon>
    </lineage>
</organism>
<dbReference type="EMBL" id="OZ023705">
    <property type="protein sequence ID" value="CAK9874183.1"/>
    <property type="molecule type" value="Genomic_DNA"/>
</dbReference>
<feature type="compositionally biased region" description="Polar residues" evidence="2">
    <location>
        <begin position="368"/>
        <end position="380"/>
    </location>
</feature>
<keyword evidence="1" id="KW-0413">Isomerase</keyword>
<feature type="domain" description="PPIase FKBP-type" evidence="3">
    <location>
        <begin position="523"/>
        <end position="622"/>
    </location>
</feature>
<evidence type="ECO:0000256" key="1">
    <source>
        <dbReference type="PROSITE-ProRule" id="PRU00277"/>
    </source>
</evidence>
<feature type="region of interest" description="Disordered" evidence="2">
    <location>
        <begin position="48"/>
        <end position="75"/>
    </location>
</feature>
<keyword evidence="1" id="KW-0697">Rotamase</keyword>
<name>A0ABP1BGG4_9BRYO</name>
<evidence type="ECO:0000313" key="5">
    <source>
        <dbReference type="Proteomes" id="UP001497522"/>
    </source>
</evidence>
<dbReference type="Gene3D" id="3.10.50.40">
    <property type="match status" value="1"/>
</dbReference>
<dbReference type="InterPro" id="IPR001179">
    <property type="entry name" value="PPIase_FKBP_dom"/>
</dbReference>
<evidence type="ECO:0000313" key="4">
    <source>
        <dbReference type="EMBL" id="CAK9874183.1"/>
    </source>
</evidence>